<dbReference type="PANTHER" id="PTHR42923:SF17">
    <property type="entry name" value="AMINE OXIDASE DOMAIN-CONTAINING PROTEIN"/>
    <property type="match status" value="1"/>
</dbReference>
<dbReference type="Proteomes" id="UP000799770">
    <property type="component" value="Unassembled WGS sequence"/>
</dbReference>
<dbReference type="Gene3D" id="3.30.70.1990">
    <property type="match status" value="1"/>
</dbReference>
<dbReference type="OrthoDB" id="5977668at2759"/>
<accession>A0A6A5ZAI9</accession>
<sequence>MERKRVAIVGSGIAGLSTLWTLRNTPHEIHLFEKEDRLGGHTNTVTWHHNGHSTPVDTGFIVMNTATYPNFIAFLQELGIKTIKSEMTFGISRDKGAFEWSGTSLSALFAQPTNALKPRFWRMIFDIVRFNQFSLNLLTSRSTIPPSFSIGEYLEREGYSEAFRDDYLIPMTACVWSTDADKCALEFPALTLVRFLWNHHLLNTVAERPPWLTIEGGSNRYIDAVMKECSRAQVHLGTEIESLTRKNGKVQLVLRRSREAAREEEFDEVVLACHGDQARWIVGGAATYEEKGILSAFETTPNTAYLHSDLSLMPIRRTAWSSWNYLTSSKKSSQAPSKSSGNLQTVSLTYDMNILQSLSPATFGDILVTLNPETPPSPALTQATYQYRHPLYNARMVAAQEQLEQIQGKRGVWYAGAWTGYGFHEDGFASGMRVGLRLGGSVPWEVQDAKFMRGVTPVFGWKDALVRIVIVVLQLWISLLERMLGVERRSTTKATGVNGSMWANGNGKANGKAKAA</sequence>
<protein>
    <submittedName>
        <fullName evidence="1">Amine oxidase-like protein</fullName>
    </submittedName>
</protein>
<keyword evidence="2" id="KW-1185">Reference proteome</keyword>
<dbReference type="SUPFAM" id="SSF51905">
    <property type="entry name" value="FAD/NAD(P)-binding domain"/>
    <property type="match status" value="1"/>
</dbReference>
<dbReference type="EMBL" id="ML977320">
    <property type="protein sequence ID" value="KAF2116472.1"/>
    <property type="molecule type" value="Genomic_DNA"/>
</dbReference>
<organism evidence="1 2">
    <name type="scientific">Lophiotrema nucula</name>
    <dbReference type="NCBI Taxonomy" id="690887"/>
    <lineage>
        <taxon>Eukaryota</taxon>
        <taxon>Fungi</taxon>
        <taxon>Dikarya</taxon>
        <taxon>Ascomycota</taxon>
        <taxon>Pezizomycotina</taxon>
        <taxon>Dothideomycetes</taxon>
        <taxon>Pleosporomycetidae</taxon>
        <taxon>Pleosporales</taxon>
        <taxon>Lophiotremataceae</taxon>
        <taxon>Lophiotrema</taxon>
    </lineage>
</organism>
<dbReference type="PANTHER" id="PTHR42923">
    <property type="entry name" value="PROTOPORPHYRINOGEN OXIDASE"/>
    <property type="match status" value="1"/>
</dbReference>
<dbReference type="AlphaFoldDB" id="A0A6A5ZAI9"/>
<dbReference type="InterPro" id="IPR036188">
    <property type="entry name" value="FAD/NAD-bd_sf"/>
</dbReference>
<dbReference type="Gene3D" id="3.50.50.60">
    <property type="entry name" value="FAD/NAD(P)-binding domain"/>
    <property type="match status" value="1"/>
</dbReference>
<name>A0A6A5ZAI9_9PLEO</name>
<reference evidence="1" key="1">
    <citation type="journal article" date="2020" name="Stud. Mycol.">
        <title>101 Dothideomycetes genomes: a test case for predicting lifestyles and emergence of pathogens.</title>
        <authorList>
            <person name="Haridas S."/>
            <person name="Albert R."/>
            <person name="Binder M."/>
            <person name="Bloem J."/>
            <person name="Labutti K."/>
            <person name="Salamov A."/>
            <person name="Andreopoulos B."/>
            <person name="Baker S."/>
            <person name="Barry K."/>
            <person name="Bills G."/>
            <person name="Bluhm B."/>
            <person name="Cannon C."/>
            <person name="Castanera R."/>
            <person name="Culley D."/>
            <person name="Daum C."/>
            <person name="Ezra D."/>
            <person name="Gonzalez J."/>
            <person name="Henrissat B."/>
            <person name="Kuo A."/>
            <person name="Liang C."/>
            <person name="Lipzen A."/>
            <person name="Lutzoni F."/>
            <person name="Magnuson J."/>
            <person name="Mondo S."/>
            <person name="Nolan M."/>
            <person name="Ohm R."/>
            <person name="Pangilinan J."/>
            <person name="Park H.-J."/>
            <person name="Ramirez L."/>
            <person name="Alfaro M."/>
            <person name="Sun H."/>
            <person name="Tritt A."/>
            <person name="Yoshinaga Y."/>
            <person name="Zwiers L.-H."/>
            <person name="Turgeon B."/>
            <person name="Goodwin S."/>
            <person name="Spatafora J."/>
            <person name="Crous P."/>
            <person name="Grigoriev I."/>
        </authorList>
    </citation>
    <scope>NUCLEOTIDE SEQUENCE</scope>
    <source>
        <strain evidence="1">CBS 627.86</strain>
    </source>
</reference>
<dbReference type="Pfam" id="PF13450">
    <property type="entry name" value="NAD_binding_8"/>
    <property type="match status" value="1"/>
</dbReference>
<gene>
    <name evidence="1" type="ORF">BDV96DRAFT_644908</name>
</gene>
<evidence type="ECO:0000313" key="1">
    <source>
        <dbReference type="EMBL" id="KAF2116472.1"/>
    </source>
</evidence>
<dbReference type="GO" id="GO:0016491">
    <property type="term" value="F:oxidoreductase activity"/>
    <property type="evidence" value="ECO:0007669"/>
    <property type="project" value="TreeGrafter"/>
</dbReference>
<proteinExistence type="predicted"/>
<evidence type="ECO:0000313" key="2">
    <source>
        <dbReference type="Proteomes" id="UP000799770"/>
    </source>
</evidence>
<dbReference type="InterPro" id="IPR050464">
    <property type="entry name" value="Zeta_carotene_desat/Oxidored"/>
</dbReference>
<dbReference type="Gene3D" id="1.10.405.20">
    <property type="match status" value="1"/>
</dbReference>
<dbReference type="FunFam" id="1.10.405.20:FF:000001">
    <property type="entry name" value="Amine oxidase"/>
    <property type="match status" value="1"/>
</dbReference>